<keyword evidence="2" id="KW-1185">Reference proteome</keyword>
<reference evidence="3" key="1">
    <citation type="submission" date="2022-11" db="UniProtKB">
        <authorList>
            <consortium name="WormBaseParasite"/>
        </authorList>
    </citation>
    <scope>IDENTIFICATION</scope>
</reference>
<evidence type="ECO:0000313" key="3">
    <source>
        <dbReference type="WBParaSite" id="PSAMB.scaffold134size74252.g2373.t1"/>
    </source>
</evidence>
<name>A0A914V004_9BILA</name>
<evidence type="ECO:0000256" key="1">
    <source>
        <dbReference type="SAM" id="MobiDB-lite"/>
    </source>
</evidence>
<protein>
    <submittedName>
        <fullName evidence="3">Uncharacterized protein</fullName>
    </submittedName>
</protein>
<dbReference type="AlphaFoldDB" id="A0A914V004"/>
<dbReference type="PANTHER" id="PTHR10071">
    <property type="entry name" value="TRANSCRIPTION FACTOR GATA FAMILY MEMBER"/>
    <property type="match status" value="1"/>
</dbReference>
<dbReference type="Proteomes" id="UP000887566">
    <property type="component" value="Unplaced"/>
</dbReference>
<dbReference type="GO" id="GO:0005634">
    <property type="term" value="C:nucleus"/>
    <property type="evidence" value="ECO:0007669"/>
    <property type="project" value="TreeGrafter"/>
</dbReference>
<dbReference type="GO" id="GO:0045165">
    <property type="term" value="P:cell fate commitment"/>
    <property type="evidence" value="ECO:0007669"/>
    <property type="project" value="TreeGrafter"/>
</dbReference>
<feature type="compositionally biased region" description="Basic residues" evidence="1">
    <location>
        <begin position="169"/>
        <end position="183"/>
    </location>
</feature>
<sequence>MGDRQKLVTQRRVQWARVRGRPNRFETRVKLLVAVGGRNERRVDIELQSDLTSASSHLPVFIDHAYWSRFDRRRAELAVSRSLSYCISRTTPAQHPISAREFYVVAQPPYHRPISSSFLFVTVDRETNGYHMRQLQDEHDYALAKEWRRRTRLQVARPMSMKKDGIQTRNRKMSSKGKNKKRGGGGGNGQLDMSPSQFYMPDMLGKAASQMPGYHDQIKQMPNYLNNLNIGSHPAYMGSMPPASYSSAFGPTFSPTMPIGGKKVSHHIGHLIFIHPFALRTPNRALFFAYRLFLPPRSPLVISPQFATVVGSGSAESAGRRRRRRPNRFSRFLPLSLSSRSFSMRAQFVSLSLSL</sequence>
<evidence type="ECO:0000313" key="2">
    <source>
        <dbReference type="Proteomes" id="UP000887566"/>
    </source>
</evidence>
<accession>A0A914V004</accession>
<dbReference type="GO" id="GO:0000981">
    <property type="term" value="F:DNA-binding transcription factor activity, RNA polymerase II-specific"/>
    <property type="evidence" value="ECO:0007669"/>
    <property type="project" value="TreeGrafter"/>
</dbReference>
<dbReference type="GO" id="GO:0000978">
    <property type="term" value="F:RNA polymerase II cis-regulatory region sequence-specific DNA binding"/>
    <property type="evidence" value="ECO:0007669"/>
    <property type="project" value="TreeGrafter"/>
</dbReference>
<dbReference type="GO" id="GO:0000122">
    <property type="term" value="P:negative regulation of transcription by RNA polymerase II"/>
    <property type="evidence" value="ECO:0007669"/>
    <property type="project" value="TreeGrafter"/>
</dbReference>
<dbReference type="InterPro" id="IPR039355">
    <property type="entry name" value="Transcription_factor_GATA"/>
</dbReference>
<dbReference type="PANTHER" id="PTHR10071:SF281">
    <property type="entry name" value="BOX A-BINDING FACTOR-RELATED"/>
    <property type="match status" value="1"/>
</dbReference>
<dbReference type="WBParaSite" id="PSAMB.scaffold134size74252.g2373.t1">
    <property type="protein sequence ID" value="PSAMB.scaffold134size74252.g2373.t1"/>
    <property type="gene ID" value="PSAMB.scaffold134size74252.g2373"/>
</dbReference>
<proteinExistence type="predicted"/>
<feature type="region of interest" description="Disordered" evidence="1">
    <location>
        <begin position="160"/>
        <end position="192"/>
    </location>
</feature>
<organism evidence="2 3">
    <name type="scientific">Plectus sambesii</name>
    <dbReference type="NCBI Taxonomy" id="2011161"/>
    <lineage>
        <taxon>Eukaryota</taxon>
        <taxon>Metazoa</taxon>
        <taxon>Ecdysozoa</taxon>
        <taxon>Nematoda</taxon>
        <taxon>Chromadorea</taxon>
        <taxon>Plectida</taxon>
        <taxon>Plectina</taxon>
        <taxon>Plectoidea</taxon>
        <taxon>Plectidae</taxon>
        <taxon>Plectus</taxon>
    </lineage>
</organism>
<dbReference type="GO" id="GO:0045944">
    <property type="term" value="P:positive regulation of transcription by RNA polymerase II"/>
    <property type="evidence" value="ECO:0007669"/>
    <property type="project" value="TreeGrafter"/>
</dbReference>